<feature type="region of interest" description="Disordered" evidence="1">
    <location>
        <begin position="426"/>
        <end position="447"/>
    </location>
</feature>
<reference evidence="2 3" key="1">
    <citation type="journal article" date="2019" name="Gigascience">
        <title>Whole-genome sequence of the oriental lung fluke Paragonimus westermani.</title>
        <authorList>
            <person name="Oey H."/>
            <person name="Zakrzewski M."/>
            <person name="Narain K."/>
            <person name="Devi K.R."/>
            <person name="Agatsuma T."/>
            <person name="Nawaratna S."/>
            <person name="Gobert G.N."/>
            <person name="Jones M.K."/>
            <person name="Ragan M.A."/>
            <person name="McManus D.P."/>
            <person name="Krause L."/>
        </authorList>
    </citation>
    <scope>NUCLEOTIDE SEQUENCE [LARGE SCALE GENOMIC DNA]</scope>
    <source>
        <strain evidence="2 3">IND2009</strain>
    </source>
</reference>
<proteinExistence type="predicted"/>
<evidence type="ECO:0000313" key="2">
    <source>
        <dbReference type="EMBL" id="KAA3677667.1"/>
    </source>
</evidence>
<keyword evidence="3" id="KW-1185">Reference proteome</keyword>
<accession>A0A5J4NPU0</accession>
<name>A0A5J4NPU0_9TREM</name>
<dbReference type="AlphaFoldDB" id="A0A5J4NPU0"/>
<evidence type="ECO:0000313" key="3">
    <source>
        <dbReference type="Proteomes" id="UP000324629"/>
    </source>
</evidence>
<organism evidence="2 3">
    <name type="scientific">Paragonimus westermani</name>
    <dbReference type="NCBI Taxonomy" id="34504"/>
    <lineage>
        <taxon>Eukaryota</taxon>
        <taxon>Metazoa</taxon>
        <taxon>Spiralia</taxon>
        <taxon>Lophotrochozoa</taxon>
        <taxon>Platyhelminthes</taxon>
        <taxon>Trematoda</taxon>
        <taxon>Digenea</taxon>
        <taxon>Plagiorchiida</taxon>
        <taxon>Troglotremata</taxon>
        <taxon>Troglotrematidae</taxon>
        <taxon>Paragonimus</taxon>
    </lineage>
</organism>
<dbReference type="EMBL" id="QNGE01001395">
    <property type="protein sequence ID" value="KAA3677667.1"/>
    <property type="molecule type" value="Genomic_DNA"/>
</dbReference>
<protein>
    <submittedName>
        <fullName evidence="2">Uncharacterized protein</fullName>
    </submittedName>
</protein>
<dbReference type="Proteomes" id="UP000324629">
    <property type="component" value="Unassembled WGS sequence"/>
</dbReference>
<sequence>MKNDQLLEDCTFESSKLAEGSVNNLTTLSYKTAPIPIGGSIHTSPKFIHRQTNTTKDSSTDENSYSLIPSEKLIELPGFIPGSSTNDICRSTQYPIFVKHSSKLHPSHTSAQAEETTRKLPSTQNYEIHRPETCIGQQVFPDEALTKASAGDESARKSDSSLYSMETYAFQNTTDVNISGSQSQKNVVQNNVKTSETVRFTQHRNRKFWKQMIMAPNHLPADHSVVDMINIQEYNVEPSKLNTESSMQQKLSVPYGKQKRKHCDVKTSWLRPYVGQSTQSSLQNVTVSELRSFCEAKKQIVSLRNSMQMNDGRKRFASPSTGDVSQTAVELVSKDWRSDPRFNRGFHSGLMPAQSNSKCAMSVTASTPIGHLGNVARLTLFTLKSESDDTVNNTWPFPATLENRIPASSPEAQLLPECLQLAMHPHYGRTQKRRPNERKKTAENRSNSRLRRNLTFIRTVAIDPWVGCQNAELYRSTWIHYFHLAELS</sequence>
<evidence type="ECO:0000256" key="1">
    <source>
        <dbReference type="SAM" id="MobiDB-lite"/>
    </source>
</evidence>
<feature type="compositionally biased region" description="Basic residues" evidence="1">
    <location>
        <begin position="426"/>
        <end position="437"/>
    </location>
</feature>
<gene>
    <name evidence="2" type="ORF">DEA37_0015120</name>
</gene>
<comment type="caution">
    <text evidence="2">The sequence shown here is derived from an EMBL/GenBank/DDBJ whole genome shotgun (WGS) entry which is preliminary data.</text>
</comment>